<accession>A0AAD7X152</accession>
<organism evidence="2 3">
    <name type="scientific">Aldrovandia affinis</name>
    <dbReference type="NCBI Taxonomy" id="143900"/>
    <lineage>
        <taxon>Eukaryota</taxon>
        <taxon>Metazoa</taxon>
        <taxon>Chordata</taxon>
        <taxon>Craniata</taxon>
        <taxon>Vertebrata</taxon>
        <taxon>Euteleostomi</taxon>
        <taxon>Actinopterygii</taxon>
        <taxon>Neopterygii</taxon>
        <taxon>Teleostei</taxon>
        <taxon>Notacanthiformes</taxon>
        <taxon>Halosauridae</taxon>
        <taxon>Aldrovandia</taxon>
    </lineage>
</organism>
<evidence type="ECO:0000313" key="3">
    <source>
        <dbReference type="Proteomes" id="UP001221898"/>
    </source>
</evidence>
<comment type="caution">
    <text evidence="2">The sequence shown here is derived from an EMBL/GenBank/DDBJ whole genome shotgun (WGS) entry which is preliminary data.</text>
</comment>
<keyword evidence="3" id="KW-1185">Reference proteome</keyword>
<evidence type="ECO:0000313" key="2">
    <source>
        <dbReference type="EMBL" id="KAJ8416430.1"/>
    </source>
</evidence>
<dbReference type="Proteomes" id="UP001221898">
    <property type="component" value="Unassembled WGS sequence"/>
</dbReference>
<gene>
    <name evidence="2" type="ORF">AAFF_G00357180</name>
</gene>
<feature type="region of interest" description="Disordered" evidence="1">
    <location>
        <begin position="1"/>
        <end position="20"/>
    </location>
</feature>
<reference evidence="2" key="1">
    <citation type="journal article" date="2023" name="Science">
        <title>Genome structures resolve the early diversification of teleost fishes.</title>
        <authorList>
            <person name="Parey E."/>
            <person name="Louis A."/>
            <person name="Montfort J."/>
            <person name="Bouchez O."/>
            <person name="Roques C."/>
            <person name="Iampietro C."/>
            <person name="Lluch J."/>
            <person name="Castinel A."/>
            <person name="Donnadieu C."/>
            <person name="Desvignes T."/>
            <person name="Floi Bucao C."/>
            <person name="Jouanno E."/>
            <person name="Wen M."/>
            <person name="Mejri S."/>
            <person name="Dirks R."/>
            <person name="Jansen H."/>
            <person name="Henkel C."/>
            <person name="Chen W.J."/>
            <person name="Zahm M."/>
            <person name="Cabau C."/>
            <person name="Klopp C."/>
            <person name="Thompson A.W."/>
            <person name="Robinson-Rechavi M."/>
            <person name="Braasch I."/>
            <person name="Lecointre G."/>
            <person name="Bobe J."/>
            <person name="Postlethwait J.H."/>
            <person name="Berthelot C."/>
            <person name="Roest Crollius H."/>
            <person name="Guiguen Y."/>
        </authorList>
    </citation>
    <scope>NUCLEOTIDE SEQUENCE</scope>
    <source>
        <strain evidence="2">NC1722</strain>
    </source>
</reference>
<name>A0AAD7X152_9TELE</name>
<sequence>MAINISAFSTNPRSPHPTTQAIWAPQVIAQQGNRCIDQKKAYDCSVKRCGFKSSQIKQVFTMFITSYTQSAP</sequence>
<protein>
    <submittedName>
        <fullName evidence="2">Uncharacterized protein</fullName>
    </submittedName>
</protein>
<proteinExistence type="predicted"/>
<dbReference type="AlphaFoldDB" id="A0AAD7X152"/>
<evidence type="ECO:0000256" key="1">
    <source>
        <dbReference type="SAM" id="MobiDB-lite"/>
    </source>
</evidence>
<dbReference type="EMBL" id="JAINUG010000006">
    <property type="protein sequence ID" value="KAJ8416430.1"/>
    <property type="molecule type" value="Genomic_DNA"/>
</dbReference>